<protein>
    <submittedName>
        <fullName evidence="2">PorT protein</fullName>
    </submittedName>
</protein>
<gene>
    <name evidence="2" type="ORF">EVA_13652</name>
</gene>
<feature type="non-terminal residue" evidence="2">
    <location>
        <position position="1"/>
    </location>
</feature>
<evidence type="ECO:0000313" key="2">
    <source>
        <dbReference type="EMBL" id="EJW98241.1"/>
    </source>
</evidence>
<reference evidence="2" key="1">
    <citation type="journal article" date="2012" name="PLoS ONE">
        <title>Gene sets for utilization of primary and secondary nutrition supplies in the distal gut of endangered iberian lynx.</title>
        <authorList>
            <person name="Alcaide M."/>
            <person name="Messina E."/>
            <person name="Richter M."/>
            <person name="Bargiela R."/>
            <person name="Peplies J."/>
            <person name="Huws S.A."/>
            <person name="Newbold C.J."/>
            <person name="Golyshin P.N."/>
            <person name="Simon M.A."/>
            <person name="Lopez G."/>
            <person name="Yakimov M.M."/>
            <person name="Ferrer M."/>
        </authorList>
    </citation>
    <scope>NUCLEOTIDE SEQUENCE</scope>
</reference>
<feature type="domain" description="Outer membrane protein beta-barrel" evidence="1">
    <location>
        <begin position="6"/>
        <end position="173"/>
    </location>
</feature>
<dbReference type="EMBL" id="AMCI01004361">
    <property type="protein sequence ID" value="EJW98241.1"/>
    <property type="molecule type" value="Genomic_DNA"/>
</dbReference>
<dbReference type="InterPro" id="IPR025665">
    <property type="entry name" value="Beta-barrel_OMP_2"/>
</dbReference>
<sequence length="207" mass="23672">PFIDERRFHYGFFVGGHDQSLKLENNGYIDPATGQQWVASTDRTNFGFSVGVLGEWKMNKYLALRVLPSLHFGSKHLSFRNLATGEDEFQDMKSCYIGVPIDFKISGPRFNNYRPYVIAGVAPMYDLTTGKQSKLKAKPFTVMVEAGLGCDLYLPFFKFIPELKFCFGLNNILQKNRKDLTDRKQLIFTESVDRATLGMVVLSFYFE</sequence>
<comment type="caution">
    <text evidence="2">The sequence shown here is derived from an EMBL/GenBank/DDBJ whole genome shotgun (WGS) entry which is preliminary data.</text>
</comment>
<evidence type="ECO:0000259" key="1">
    <source>
        <dbReference type="Pfam" id="PF13568"/>
    </source>
</evidence>
<dbReference type="Pfam" id="PF13568">
    <property type="entry name" value="OMP_b-brl_2"/>
    <property type="match status" value="1"/>
</dbReference>
<dbReference type="AlphaFoldDB" id="J9FTG0"/>
<accession>J9FTG0</accession>
<name>J9FTG0_9ZZZZ</name>
<organism evidence="2">
    <name type="scientific">gut metagenome</name>
    <dbReference type="NCBI Taxonomy" id="749906"/>
    <lineage>
        <taxon>unclassified sequences</taxon>
        <taxon>metagenomes</taxon>
        <taxon>organismal metagenomes</taxon>
    </lineage>
</organism>
<proteinExistence type="predicted"/>